<dbReference type="AlphaFoldDB" id="A0A6P8FB97"/>
<dbReference type="GeneID" id="116220988"/>
<dbReference type="OrthoDB" id="248923at2759"/>
<evidence type="ECO:0000313" key="2">
    <source>
        <dbReference type="RefSeq" id="XP_031425788.1"/>
    </source>
</evidence>
<dbReference type="Proteomes" id="UP000515152">
    <property type="component" value="Chromosome 7"/>
</dbReference>
<dbReference type="Gene3D" id="1.25.10.10">
    <property type="entry name" value="Leucine-rich Repeat Variant"/>
    <property type="match status" value="1"/>
</dbReference>
<keyword evidence="1" id="KW-1185">Reference proteome</keyword>
<accession>A0A6P8FB97</accession>
<evidence type="ECO:0000313" key="1">
    <source>
        <dbReference type="Proteomes" id="UP000515152"/>
    </source>
</evidence>
<organism evidence="1 2">
    <name type="scientific">Clupea harengus</name>
    <name type="common">Atlantic herring</name>
    <dbReference type="NCBI Taxonomy" id="7950"/>
    <lineage>
        <taxon>Eukaryota</taxon>
        <taxon>Metazoa</taxon>
        <taxon>Chordata</taxon>
        <taxon>Craniata</taxon>
        <taxon>Vertebrata</taxon>
        <taxon>Euteleostomi</taxon>
        <taxon>Actinopterygii</taxon>
        <taxon>Neopterygii</taxon>
        <taxon>Teleostei</taxon>
        <taxon>Clupei</taxon>
        <taxon>Clupeiformes</taxon>
        <taxon>Clupeoidei</taxon>
        <taxon>Clupeidae</taxon>
        <taxon>Clupea</taxon>
    </lineage>
</organism>
<name>A0A6P8FB97_CLUHA</name>
<proteinExistence type="predicted"/>
<gene>
    <name evidence="2" type="primary">LOC116220988</name>
</gene>
<sequence>MSCVLSAVDLHAGRPELLTEAFLLLFRVSENTQAAQWFLELNGVAQAGRTLRAFPDHQLIATHACRCIWRTLEAHEPPAGVCVWGIVEAVCMVADAHPQDGALMGAVCSALQALSLRATFEDDDVEDATLVLLRAIKEHSGQSTLVQHAFLALANLTHMSKVACVRLLVAPGGGSGIVLMREVRRQYPKDPQLSHNMARVLAAMAKYDEVLGELMSVQVQEDLELSEADCASDEEKKMLVQQTLSKLR</sequence>
<dbReference type="SUPFAM" id="SSF48371">
    <property type="entry name" value="ARM repeat"/>
    <property type="match status" value="1"/>
</dbReference>
<protein>
    <submittedName>
        <fullName evidence="2">Uncharacterized protein LOC116220988</fullName>
    </submittedName>
</protein>
<reference evidence="2" key="1">
    <citation type="submission" date="2025-08" db="UniProtKB">
        <authorList>
            <consortium name="RefSeq"/>
        </authorList>
    </citation>
    <scope>IDENTIFICATION</scope>
</reference>
<dbReference type="InterPro" id="IPR016024">
    <property type="entry name" value="ARM-type_fold"/>
</dbReference>
<dbReference type="KEGG" id="char:116220988"/>
<dbReference type="RefSeq" id="XP_031425788.1">
    <property type="nucleotide sequence ID" value="XM_031569928.2"/>
</dbReference>
<dbReference type="InterPro" id="IPR011989">
    <property type="entry name" value="ARM-like"/>
</dbReference>